<dbReference type="OMA" id="MWDKSSA"/>
<feature type="compositionally biased region" description="Acidic residues" evidence="4">
    <location>
        <begin position="398"/>
        <end position="410"/>
    </location>
</feature>
<evidence type="ECO:0000313" key="6">
    <source>
        <dbReference type="Proteomes" id="UP000019149"/>
    </source>
</evidence>
<comment type="caution">
    <text evidence="5">The sequence shown here is derived from an EMBL/GenBank/DDBJ whole genome shotgun (WGS) entry which is preliminary data.</text>
</comment>
<dbReference type="GO" id="GO:0005840">
    <property type="term" value="C:ribosome"/>
    <property type="evidence" value="ECO:0007669"/>
    <property type="project" value="UniProtKB-KW"/>
</dbReference>
<evidence type="ECO:0000313" key="5">
    <source>
        <dbReference type="EMBL" id="EUB60176.1"/>
    </source>
</evidence>
<dbReference type="STRING" id="6210.W6UGQ5"/>
<name>W6UGQ5_ECHGR</name>
<dbReference type="AlphaFoldDB" id="W6UGQ5"/>
<comment type="similarity">
    <text evidence="1">Belongs to the universal ribosomal protein uL1 family.</text>
</comment>
<dbReference type="GO" id="GO:1990904">
    <property type="term" value="C:ribonucleoprotein complex"/>
    <property type="evidence" value="ECO:0007669"/>
    <property type="project" value="UniProtKB-KW"/>
</dbReference>
<dbReference type="InterPro" id="IPR016095">
    <property type="entry name" value="Ribosomal_uL1_3-a/b-sand"/>
</dbReference>
<dbReference type="KEGG" id="egl:EGR_05029"/>
<reference evidence="5 6" key="1">
    <citation type="journal article" date="2013" name="Nat. Genet.">
        <title>The genome of the hydatid tapeworm Echinococcus granulosus.</title>
        <authorList>
            <person name="Zheng H."/>
            <person name="Zhang W."/>
            <person name="Zhang L."/>
            <person name="Zhang Z."/>
            <person name="Li J."/>
            <person name="Lu G."/>
            <person name="Zhu Y."/>
            <person name="Wang Y."/>
            <person name="Huang Y."/>
            <person name="Liu J."/>
            <person name="Kang H."/>
            <person name="Chen J."/>
            <person name="Wang L."/>
            <person name="Chen A."/>
            <person name="Yu S."/>
            <person name="Gao Z."/>
            <person name="Jin L."/>
            <person name="Gu W."/>
            <person name="Wang Z."/>
            <person name="Zhao L."/>
            <person name="Shi B."/>
            <person name="Wen H."/>
            <person name="Lin R."/>
            <person name="Jones M.K."/>
            <person name="Brejova B."/>
            <person name="Vinar T."/>
            <person name="Zhao G."/>
            <person name="McManus D.P."/>
            <person name="Chen Z."/>
            <person name="Zhou Y."/>
            <person name="Wang S."/>
        </authorList>
    </citation>
    <scope>NUCLEOTIDE SEQUENCE [LARGE SCALE GENOMIC DNA]</scope>
</reference>
<accession>W6UGQ5</accession>
<dbReference type="CTD" id="36340744"/>
<evidence type="ECO:0000256" key="2">
    <source>
        <dbReference type="ARBA" id="ARBA00022980"/>
    </source>
</evidence>
<dbReference type="Proteomes" id="UP000019149">
    <property type="component" value="Unassembled WGS sequence"/>
</dbReference>
<keyword evidence="6" id="KW-1185">Reference proteome</keyword>
<sequence>MTLKDQPFIAVSSLKVFLKFTGTLEPRIKGRRLLGVSTANLTVESILYCCWESYIKVEVQLIFYSVMSLNLGCRFRYLLAFRSLHTSTVLPKGNSQRYRVKSGVGSTGSKATSRRESVANMRAASSRARWEAEAAAEARVRDLHPLPTLNVFFAERFERRRWPLRDAVAMLREAAVPEMFNCLENPLYAKATLNQRTKKANKFVSKLETSTILPHQLNFLPKRRIIVLTNDAAVADECVKQWGAVAAGGADIVGRLEVGAFHWDEYDDVVAHPDFAEALHKVRKILHNRMPTVKNGRMGEDVIELLKAQQICVLLSSVPVEGVPEINEIQMVLGQLSWDDSRLEENLHCYLKAIDAAKSTRINGDLLERVEVLCPPCGEAFQLAEIHASGEANRTTVEEGDDEEEERDSA</sequence>
<feature type="region of interest" description="Disordered" evidence="4">
    <location>
        <begin position="390"/>
        <end position="410"/>
    </location>
</feature>
<dbReference type="PANTHER" id="PTHR36427">
    <property type="entry name" value="54S RIBOSOMAL PROTEIN L1, MITOCHONDRIAL"/>
    <property type="match status" value="1"/>
</dbReference>
<dbReference type="RefSeq" id="XP_024351372.1">
    <property type="nucleotide sequence ID" value="XM_024494278.1"/>
</dbReference>
<keyword evidence="3" id="KW-0687">Ribonucleoprotein</keyword>
<dbReference type="Gene3D" id="3.30.190.20">
    <property type="match status" value="1"/>
</dbReference>
<proteinExistence type="inferred from homology"/>
<dbReference type="EMBL" id="APAU02000034">
    <property type="protein sequence ID" value="EUB60176.1"/>
    <property type="molecule type" value="Genomic_DNA"/>
</dbReference>
<dbReference type="Pfam" id="PF00687">
    <property type="entry name" value="Ribosomal_L1"/>
    <property type="match status" value="1"/>
</dbReference>
<dbReference type="InterPro" id="IPR023674">
    <property type="entry name" value="Ribosomal_uL1-like"/>
</dbReference>
<dbReference type="OrthoDB" id="1747252at2759"/>
<dbReference type="PANTHER" id="PTHR36427:SF3">
    <property type="entry name" value="LARGE RIBOSOMAL SUBUNIT PROTEIN UL1M"/>
    <property type="match status" value="1"/>
</dbReference>
<evidence type="ECO:0000256" key="1">
    <source>
        <dbReference type="ARBA" id="ARBA00010531"/>
    </source>
</evidence>
<organism evidence="5 6">
    <name type="scientific">Echinococcus granulosus</name>
    <name type="common">Hydatid tapeworm</name>
    <dbReference type="NCBI Taxonomy" id="6210"/>
    <lineage>
        <taxon>Eukaryota</taxon>
        <taxon>Metazoa</taxon>
        <taxon>Spiralia</taxon>
        <taxon>Lophotrochozoa</taxon>
        <taxon>Platyhelminthes</taxon>
        <taxon>Cestoda</taxon>
        <taxon>Eucestoda</taxon>
        <taxon>Cyclophyllidea</taxon>
        <taxon>Taeniidae</taxon>
        <taxon>Echinococcus</taxon>
        <taxon>Echinococcus granulosus group</taxon>
    </lineage>
</organism>
<keyword evidence="2 5" id="KW-0689">Ribosomal protein</keyword>
<evidence type="ECO:0000256" key="3">
    <source>
        <dbReference type="ARBA" id="ARBA00023274"/>
    </source>
</evidence>
<evidence type="ECO:0000256" key="4">
    <source>
        <dbReference type="SAM" id="MobiDB-lite"/>
    </source>
</evidence>
<dbReference type="GeneID" id="36340744"/>
<dbReference type="SUPFAM" id="SSF56808">
    <property type="entry name" value="Ribosomal protein L1"/>
    <property type="match status" value="1"/>
</dbReference>
<gene>
    <name evidence="5" type="ORF">EGR_05029</name>
</gene>
<dbReference type="InterPro" id="IPR028364">
    <property type="entry name" value="Ribosomal_uL1/biogenesis"/>
</dbReference>
<protein>
    <submittedName>
        <fullName evidence="5">50S ribosomal protein L1</fullName>
    </submittedName>
</protein>
<dbReference type="Gene3D" id="3.40.50.790">
    <property type="match status" value="1"/>
</dbReference>